<dbReference type="RefSeq" id="WP_264286053.1">
    <property type="nucleotide sequence ID" value="NZ_JAOZEV010000003.1"/>
</dbReference>
<reference evidence="6" key="1">
    <citation type="submission" date="2022-10" db="EMBL/GenBank/DDBJ databases">
        <title>Two novel species of Flavobacterium.</title>
        <authorList>
            <person name="Liu Q."/>
            <person name="Xin Y.-H."/>
        </authorList>
    </citation>
    <scope>NUCLEOTIDE SEQUENCE</scope>
    <source>
        <strain evidence="6">LS1R47</strain>
    </source>
</reference>
<dbReference type="Gene3D" id="3.40.50.200">
    <property type="entry name" value="Peptidase S8/S53 domain"/>
    <property type="match status" value="2"/>
</dbReference>
<evidence type="ECO:0000259" key="5">
    <source>
        <dbReference type="Pfam" id="PF00082"/>
    </source>
</evidence>
<dbReference type="InterPro" id="IPR023828">
    <property type="entry name" value="Peptidase_S8_Ser-AS"/>
</dbReference>
<dbReference type="EMBL" id="JAOZEV010000003">
    <property type="protein sequence ID" value="MCV9931741.1"/>
    <property type="molecule type" value="Genomic_DNA"/>
</dbReference>
<dbReference type="SUPFAM" id="SSF52743">
    <property type="entry name" value="Subtilisin-like"/>
    <property type="match status" value="1"/>
</dbReference>
<comment type="similarity">
    <text evidence="4">Belongs to the peptidase S8 family.</text>
</comment>
<dbReference type="InterPro" id="IPR036852">
    <property type="entry name" value="Peptidase_S8/S53_dom_sf"/>
</dbReference>
<proteinExistence type="inferred from homology"/>
<organism evidence="6 7">
    <name type="scientific">Flavobacterium frigoritolerans</name>
    <dbReference type="NCBI Taxonomy" id="2987686"/>
    <lineage>
        <taxon>Bacteria</taxon>
        <taxon>Pseudomonadati</taxon>
        <taxon>Bacteroidota</taxon>
        <taxon>Flavobacteriia</taxon>
        <taxon>Flavobacteriales</taxon>
        <taxon>Flavobacteriaceae</taxon>
        <taxon>Flavobacterium</taxon>
    </lineage>
</organism>
<evidence type="ECO:0000256" key="3">
    <source>
        <dbReference type="ARBA" id="ARBA00022825"/>
    </source>
</evidence>
<comment type="caution">
    <text evidence="6">The sequence shown here is derived from an EMBL/GenBank/DDBJ whole genome shotgun (WGS) entry which is preliminary data.</text>
</comment>
<dbReference type="PROSITE" id="PS51892">
    <property type="entry name" value="SUBTILASE"/>
    <property type="match status" value="1"/>
</dbReference>
<evidence type="ECO:0000313" key="6">
    <source>
        <dbReference type="EMBL" id="MCV9931741.1"/>
    </source>
</evidence>
<dbReference type="PROSITE" id="PS00138">
    <property type="entry name" value="SUBTILASE_SER"/>
    <property type="match status" value="1"/>
</dbReference>
<gene>
    <name evidence="6" type="ORF">OIU80_05550</name>
</gene>
<feature type="domain" description="Peptidase S8/S53" evidence="5">
    <location>
        <begin position="24"/>
        <end position="324"/>
    </location>
</feature>
<accession>A0A9X2ZHZ8</accession>
<comment type="caution">
    <text evidence="4">Lacks conserved residue(s) required for the propagation of feature annotation.</text>
</comment>
<dbReference type="InterPro" id="IPR000209">
    <property type="entry name" value="Peptidase_S8/S53_dom"/>
</dbReference>
<name>A0A9X2ZHZ8_9FLAO</name>
<evidence type="ECO:0000256" key="4">
    <source>
        <dbReference type="PROSITE-ProRule" id="PRU01240"/>
    </source>
</evidence>
<evidence type="ECO:0000256" key="2">
    <source>
        <dbReference type="ARBA" id="ARBA00022801"/>
    </source>
</evidence>
<protein>
    <submittedName>
        <fullName evidence="6">S8 family serine peptidase</fullName>
    </submittedName>
</protein>
<evidence type="ECO:0000256" key="1">
    <source>
        <dbReference type="ARBA" id="ARBA00022670"/>
    </source>
</evidence>
<dbReference type="AlphaFoldDB" id="A0A9X2ZHZ8"/>
<dbReference type="GO" id="GO:0004252">
    <property type="term" value="F:serine-type endopeptidase activity"/>
    <property type="evidence" value="ECO:0007669"/>
    <property type="project" value="InterPro"/>
</dbReference>
<keyword evidence="3" id="KW-0720">Serine protease</keyword>
<evidence type="ECO:0000313" key="7">
    <source>
        <dbReference type="Proteomes" id="UP001151133"/>
    </source>
</evidence>
<dbReference type="Pfam" id="PF00082">
    <property type="entry name" value="Peptidase_S8"/>
    <property type="match status" value="2"/>
</dbReference>
<sequence length="1031" mass="114083">MRDWHHEIIKLDEALTALSTNNNKVVIGVFESQIEFENLSTSLEGLNYRAKNRGLFKITDHVQKSSLIGLDATNKNITPNILISDSSSHTTSVAGIILGNEYDSNGNILPIRGIIEDAKLINIPNRVNNLLFSTVDNFNYFMNKGGAIINPNFVFYEAPYVYNNNPYIPKNKQAKIINASVSLAINTPSAIATFDVLFKTWKAYANDGRGVLFIAAAGNSGNDTALTQDFGKFKDPLIISAVTIDNDQILANTKELKASYSCYGDRIDMCGPSNGMKHGIYTTTNLKCGEIGYHDEVITKKITNQSSNGNLTLNNVHLIFPGNCVEIGVQDSFNHEVLIVKDVDRSSNKITFVNDRYYTAKPFPINPATVRIPILKTNATITSSNTFSVIDNKGLGYKGQEICIFNGTVHHYTTIDIVRSPNLFTFTSPLPVNYDYTTTNIEIIPGQAICTATSYNISGENTDFTFSPSDNNILSSFFVGETVAVYDITNSITNPDFLSVANIDKINLTGTRTITLGKYNLKQNNTPTTIQLRSVGYGSYTSSFGGTSAATPVVSGVAGLIAKANPNLNSIEIKHILKSTSDKISLTETDSNGRWKDENGNNIRYSSASSLSRPTAIGDTEIFVNNLSLYNKNDLIKIDGDFTSAIEEIKNDHLVLQFPVKKVYNSNKNVEKCSTFPFHSNFYGVGRVNAKRAVQLALDWNNTQKPKLEIADKLEADTSGTLQITQVPNDVDVMSPDIWVKPLSDSSGSLPTETQIFNTIDTAVEQKIHIKIRNTGDKDSFTGCELRVFVAFTNDATQAFPFPNSWYDQEFVKLLSVKEIPIITAGGYATIEIEWTSIASFWDKYNPLPSVDGVLTPGGRRKNAYILAHIAPFDGLFEIDNSDPEAPRNLSLLNIRNNKQLSCKKLIVTHNLMSDRSAYIPGKKLNITVGTDIIEKYFDLSMENTLASGVDTLQIKATRRNRQDQATEEVIFQKTGIDWALTNSSTDWIEFQTPRETASSDEGYKNVIFPHKLTINEDEDEIKLEIININA</sequence>
<dbReference type="Proteomes" id="UP001151133">
    <property type="component" value="Unassembled WGS sequence"/>
</dbReference>
<dbReference type="GO" id="GO:0016020">
    <property type="term" value="C:membrane"/>
    <property type="evidence" value="ECO:0007669"/>
    <property type="project" value="TreeGrafter"/>
</dbReference>
<dbReference type="PANTHER" id="PTHR42884">
    <property type="entry name" value="PROPROTEIN CONVERTASE SUBTILISIN/KEXIN-RELATED"/>
    <property type="match status" value="1"/>
</dbReference>
<keyword evidence="2" id="KW-0378">Hydrolase</keyword>
<keyword evidence="1" id="KW-0645">Protease</keyword>
<dbReference type="GO" id="GO:0016485">
    <property type="term" value="P:protein processing"/>
    <property type="evidence" value="ECO:0007669"/>
    <property type="project" value="TreeGrafter"/>
</dbReference>
<dbReference type="PANTHER" id="PTHR42884:SF14">
    <property type="entry name" value="NEUROENDOCRINE CONVERTASE 1"/>
    <property type="match status" value="1"/>
</dbReference>
<feature type="domain" description="Peptidase S8/S53" evidence="5">
    <location>
        <begin position="522"/>
        <end position="583"/>
    </location>
</feature>
<keyword evidence="7" id="KW-1185">Reference proteome</keyword>